<dbReference type="PROSITE" id="PS50157">
    <property type="entry name" value="ZINC_FINGER_C2H2_2"/>
    <property type="match status" value="1"/>
</dbReference>
<reference evidence="4" key="1">
    <citation type="submission" date="2023-07" db="EMBL/GenBank/DDBJ databases">
        <authorList>
            <consortium name="CYATHOMIX"/>
        </authorList>
    </citation>
    <scope>NUCLEOTIDE SEQUENCE</scope>
    <source>
        <strain evidence="4">N/A</strain>
    </source>
</reference>
<evidence type="ECO:0000256" key="1">
    <source>
        <dbReference type="PROSITE-ProRule" id="PRU00042"/>
    </source>
</evidence>
<evidence type="ECO:0000313" key="5">
    <source>
        <dbReference type="Proteomes" id="UP001176961"/>
    </source>
</evidence>
<accession>A0AA36H0U4</accession>
<dbReference type="PROSITE" id="PS00028">
    <property type="entry name" value="ZINC_FINGER_C2H2_1"/>
    <property type="match status" value="1"/>
</dbReference>
<dbReference type="Gene3D" id="3.30.160.60">
    <property type="entry name" value="Classic Zinc Finger"/>
    <property type="match status" value="1"/>
</dbReference>
<evidence type="ECO:0000256" key="2">
    <source>
        <dbReference type="SAM" id="MobiDB-lite"/>
    </source>
</evidence>
<dbReference type="GO" id="GO:0008270">
    <property type="term" value="F:zinc ion binding"/>
    <property type="evidence" value="ECO:0007669"/>
    <property type="project" value="UniProtKB-KW"/>
</dbReference>
<feature type="region of interest" description="Disordered" evidence="2">
    <location>
        <begin position="139"/>
        <end position="161"/>
    </location>
</feature>
<gene>
    <name evidence="4" type="ORF">CYNAS_LOCUS13830</name>
</gene>
<protein>
    <recommendedName>
        <fullName evidence="3">C2H2-type domain-containing protein</fullName>
    </recommendedName>
</protein>
<dbReference type="EMBL" id="CATQJL010000305">
    <property type="protein sequence ID" value="CAJ0601847.1"/>
    <property type="molecule type" value="Genomic_DNA"/>
</dbReference>
<feature type="domain" description="C2H2-type" evidence="3">
    <location>
        <begin position="244"/>
        <end position="272"/>
    </location>
</feature>
<proteinExistence type="predicted"/>
<dbReference type="Proteomes" id="UP001176961">
    <property type="component" value="Unassembled WGS sequence"/>
</dbReference>
<evidence type="ECO:0000313" key="4">
    <source>
        <dbReference type="EMBL" id="CAJ0601847.1"/>
    </source>
</evidence>
<keyword evidence="1" id="KW-0862">Zinc</keyword>
<keyword evidence="5" id="KW-1185">Reference proteome</keyword>
<organism evidence="4 5">
    <name type="scientific">Cylicocyclus nassatus</name>
    <name type="common">Nematode worm</name>
    <dbReference type="NCBI Taxonomy" id="53992"/>
    <lineage>
        <taxon>Eukaryota</taxon>
        <taxon>Metazoa</taxon>
        <taxon>Ecdysozoa</taxon>
        <taxon>Nematoda</taxon>
        <taxon>Chromadorea</taxon>
        <taxon>Rhabditida</taxon>
        <taxon>Rhabditina</taxon>
        <taxon>Rhabditomorpha</taxon>
        <taxon>Strongyloidea</taxon>
        <taxon>Strongylidae</taxon>
        <taxon>Cylicocyclus</taxon>
    </lineage>
</organism>
<feature type="compositionally biased region" description="Basic and acidic residues" evidence="2">
    <location>
        <begin position="140"/>
        <end position="151"/>
    </location>
</feature>
<dbReference type="InterPro" id="IPR013087">
    <property type="entry name" value="Znf_C2H2_type"/>
</dbReference>
<keyword evidence="1" id="KW-0479">Metal-binding</keyword>
<sequence>MSDNPLNPQYVVLGDKDKQLFEYVAVSLPSRLHFFFVHCKVSALFCSLRFAQGELHSQRMAVYICVELQSINGLPDIMNCLLERSIKFTVSKDRNSLCDRCSARNEPVQSPESKYFQSLPQISTPSSASLELMDMYPRSESVDSEPHDTKEGPSPSQPNNREVRIKEEIEEADLVASGSELLQQVSANFSSYKEAVENFTDPDVSVVRDKTAGSPPKQCQLCGHWITAKNVRAHVATHLTIRRLRCTSCGQGFDRMNRASIHIDKSHPGDPTAKIESAMNAEQKKEIEMLARRCFPRKSRSAAVNEATEL</sequence>
<dbReference type="AlphaFoldDB" id="A0AA36H0U4"/>
<evidence type="ECO:0000259" key="3">
    <source>
        <dbReference type="PROSITE" id="PS50157"/>
    </source>
</evidence>
<keyword evidence="1" id="KW-0863">Zinc-finger</keyword>
<name>A0AA36H0U4_CYLNA</name>
<comment type="caution">
    <text evidence="4">The sequence shown here is derived from an EMBL/GenBank/DDBJ whole genome shotgun (WGS) entry which is preliminary data.</text>
</comment>